<reference evidence="4" key="1">
    <citation type="submission" date="2023-05" db="EMBL/GenBank/DDBJ databases">
        <title>Sedimentitalea sp. nov. JM2-8.</title>
        <authorList>
            <person name="Huang J."/>
        </authorList>
    </citation>
    <scope>NUCLEOTIDE SEQUENCE [LARGE SCALE GENOMIC DNA]</scope>
    <source>
        <strain evidence="4">KHS03</strain>
    </source>
</reference>
<feature type="domain" description="Helix-turn-helix" evidence="2">
    <location>
        <begin position="86"/>
        <end position="134"/>
    </location>
</feature>
<dbReference type="NCBIfam" id="TIGR01764">
    <property type="entry name" value="excise"/>
    <property type="match status" value="1"/>
</dbReference>
<evidence type="ECO:0000259" key="2">
    <source>
        <dbReference type="Pfam" id="PF12728"/>
    </source>
</evidence>
<gene>
    <name evidence="3" type="ORF">QO231_09245</name>
</gene>
<dbReference type="Proteomes" id="UP001255416">
    <property type="component" value="Unassembled WGS sequence"/>
</dbReference>
<dbReference type="InterPro" id="IPR010093">
    <property type="entry name" value="SinI_DNA-bd"/>
</dbReference>
<evidence type="ECO:0000313" key="3">
    <source>
        <dbReference type="EMBL" id="MDU9004038.1"/>
    </source>
</evidence>
<dbReference type="RefSeq" id="WP_316775374.1">
    <property type="nucleotide sequence ID" value="NZ_JASMWN010000005.1"/>
</dbReference>
<name>A0ABU3VCY2_9RHOB</name>
<organism evidence="3 4">
    <name type="scientific">Sedimentitalea todarodis</name>
    <dbReference type="NCBI Taxonomy" id="1631240"/>
    <lineage>
        <taxon>Bacteria</taxon>
        <taxon>Pseudomonadati</taxon>
        <taxon>Pseudomonadota</taxon>
        <taxon>Alphaproteobacteria</taxon>
        <taxon>Rhodobacterales</taxon>
        <taxon>Paracoccaceae</taxon>
        <taxon>Sedimentitalea</taxon>
    </lineage>
</organism>
<feature type="region of interest" description="Disordered" evidence="1">
    <location>
        <begin position="1"/>
        <end position="21"/>
    </location>
</feature>
<keyword evidence="4" id="KW-1185">Reference proteome</keyword>
<protein>
    <submittedName>
        <fullName evidence="3">Helix-turn-helix domain-containing protein</fullName>
    </submittedName>
</protein>
<evidence type="ECO:0000256" key="1">
    <source>
        <dbReference type="SAM" id="MobiDB-lite"/>
    </source>
</evidence>
<comment type="caution">
    <text evidence="3">The sequence shown here is derived from an EMBL/GenBank/DDBJ whole genome shotgun (WGS) entry which is preliminary data.</text>
</comment>
<dbReference type="EMBL" id="JASMWN010000005">
    <property type="protein sequence ID" value="MDU9004038.1"/>
    <property type="molecule type" value="Genomic_DNA"/>
</dbReference>
<sequence length="155" mass="17154">MNAESPASAFDERLPTELESSNAETLRQIVASQIKEDGETVIKIANEQGKTLPVTLSPALAHSFLEVLRLVSSGRGFHLIPLDSQLTTQEAADILNVSRPHLIKLLEREDIGFTKVGRHRRIKASDLLEYKEGRDAKRANALKDMAEFDGEHGLL</sequence>
<dbReference type="InterPro" id="IPR041657">
    <property type="entry name" value="HTH_17"/>
</dbReference>
<dbReference type="Pfam" id="PF12728">
    <property type="entry name" value="HTH_17"/>
    <property type="match status" value="1"/>
</dbReference>
<accession>A0ABU3VCY2</accession>
<proteinExistence type="predicted"/>
<evidence type="ECO:0000313" key="4">
    <source>
        <dbReference type="Proteomes" id="UP001255416"/>
    </source>
</evidence>